<dbReference type="AlphaFoldDB" id="A0AAD7C1D8"/>
<feature type="transmembrane region" description="Helical" evidence="1">
    <location>
        <begin position="496"/>
        <end position="518"/>
    </location>
</feature>
<evidence type="ECO:0000313" key="2">
    <source>
        <dbReference type="EMBL" id="KAJ7636408.1"/>
    </source>
</evidence>
<keyword evidence="1" id="KW-1133">Transmembrane helix</keyword>
<keyword evidence="1" id="KW-0472">Membrane</keyword>
<reference evidence="2" key="1">
    <citation type="submission" date="2023-03" db="EMBL/GenBank/DDBJ databases">
        <title>Massive genome expansion in bonnet fungi (Mycena s.s.) driven by repeated elements and novel gene families across ecological guilds.</title>
        <authorList>
            <consortium name="Lawrence Berkeley National Laboratory"/>
            <person name="Harder C.B."/>
            <person name="Miyauchi S."/>
            <person name="Viragh M."/>
            <person name="Kuo A."/>
            <person name="Thoen E."/>
            <person name="Andreopoulos B."/>
            <person name="Lu D."/>
            <person name="Skrede I."/>
            <person name="Drula E."/>
            <person name="Henrissat B."/>
            <person name="Morin E."/>
            <person name="Kohler A."/>
            <person name="Barry K."/>
            <person name="LaButti K."/>
            <person name="Morin E."/>
            <person name="Salamov A."/>
            <person name="Lipzen A."/>
            <person name="Mereny Z."/>
            <person name="Hegedus B."/>
            <person name="Baldrian P."/>
            <person name="Stursova M."/>
            <person name="Weitz H."/>
            <person name="Taylor A."/>
            <person name="Grigoriev I.V."/>
            <person name="Nagy L.G."/>
            <person name="Martin F."/>
            <person name="Kauserud H."/>
        </authorList>
    </citation>
    <scope>NUCLEOTIDE SEQUENCE</scope>
    <source>
        <strain evidence="2">9284</strain>
    </source>
</reference>
<comment type="caution">
    <text evidence="2">The sequence shown here is derived from an EMBL/GenBank/DDBJ whole genome shotgun (WGS) entry which is preliminary data.</text>
</comment>
<sequence>MPLSTRSSKSSGSAPSIVFSTDETLVSVGSSKRYDESTHLIPTPGAGKSRPKPYEPFYFWLPVILGTPLFMLGLGIALEIGIDLSHKNGGFAVPVNNVFSSVSAHFLVSFTPTLFVIPVGYIWRSLDWTIRLYQPYVVMSRGNAKAEESVLLNYIEMGSVRSIFRAMYHKHRVVFWSALLAVGTYIYQPFAASIFEVQIRGRTTASNAQSLQTLALSPDVLNLNAFAASAGYAQAAVANTLGDPPFVNKGWATAQFVFADSYLNGSMMVNTTGIRTTANCSNPASQTIVDLTAGTIAATSLSDCSQTISFNPSIATQQYGADSAPCGPSSSNVTLDPVVFWFYHLKADQTPEARTVFCQPFTEQFYIEATADLSNGDLTSCVIVGDYQEGNNITGPPLNNATFNGVIFENSTNPFTQARATGIKIGVPGAIFRKALQQFNGLQSVFDLPNGFLDLTNTVYTQHLAVAARSVYFVDANDTLSATETQMVPRLYIEALPAHALAFLLASSGLLGILLALINRRQRRELYLTAPPGSIAAALSVTSRSGFGHLLLPYDSVEVMGSKLAGLRFGLDRRTGAVIADEE</sequence>
<evidence type="ECO:0008006" key="4">
    <source>
        <dbReference type="Google" id="ProtNLM"/>
    </source>
</evidence>
<dbReference type="EMBL" id="JARKIF010000006">
    <property type="protein sequence ID" value="KAJ7636408.1"/>
    <property type="molecule type" value="Genomic_DNA"/>
</dbReference>
<protein>
    <recommendedName>
        <fullName evidence="4">Transmembrane protein</fullName>
    </recommendedName>
</protein>
<organism evidence="2 3">
    <name type="scientific">Roridomyces roridus</name>
    <dbReference type="NCBI Taxonomy" id="1738132"/>
    <lineage>
        <taxon>Eukaryota</taxon>
        <taxon>Fungi</taxon>
        <taxon>Dikarya</taxon>
        <taxon>Basidiomycota</taxon>
        <taxon>Agaricomycotina</taxon>
        <taxon>Agaricomycetes</taxon>
        <taxon>Agaricomycetidae</taxon>
        <taxon>Agaricales</taxon>
        <taxon>Marasmiineae</taxon>
        <taxon>Mycenaceae</taxon>
        <taxon>Roridomyces</taxon>
    </lineage>
</organism>
<dbReference type="PANTHER" id="PTHR37544:SF3">
    <property type="entry name" value="SPRAY"/>
    <property type="match status" value="1"/>
</dbReference>
<accession>A0AAD7C1D8</accession>
<feature type="transmembrane region" description="Helical" evidence="1">
    <location>
        <begin position="173"/>
        <end position="190"/>
    </location>
</feature>
<dbReference type="InterPro" id="IPR021840">
    <property type="entry name" value="DUF3433"/>
</dbReference>
<keyword evidence="3" id="KW-1185">Reference proteome</keyword>
<gene>
    <name evidence="2" type="ORF">FB45DRAFT_446640</name>
</gene>
<proteinExistence type="predicted"/>
<feature type="transmembrane region" description="Helical" evidence="1">
    <location>
        <begin position="102"/>
        <end position="123"/>
    </location>
</feature>
<name>A0AAD7C1D8_9AGAR</name>
<dbReference type="Pfam" id="PF11915">
    <property type="entry name" value="DUF3433"/>
    <property type="match status" value="1"/>
</dbReference>
<evidence type="ECO:0000313" key="3">
    <source>
        <dbReference type="Proteomes" id="UP001221142"/>
    </source>
</evidence>
<keyword evidence="1" id="KW-0812">Transmembrane</keyword>
<dbReference type="Proteomes" id="UP001221142">
    <property type="component" value="Unassembled WGS sequence"/>
</dbReference>
<feature type="transmembrane region" description="Helical" evidence="1">
    <location>
        <begin position="57"/>
        <end position="82"/>
    </location>
</feature>
<evidence type="ECO:0000256" key="1">
    <source>
        <dbReference type="SAM" id="Phobius"/>
    </source>
</evidence>
<dbReference type="PANTHER" id="PTHR37544">
    <property type="entry name" value="SPRAY-RELATED"/>
    <property type="match status" value="1"/>
</dbReference>